<organism evidence="6 7">
    <name type="scientific">Marinobacter halodurans</name>
    <dbReference type="NCBI Taxonomy" id="2528979"/>
    <lineage>
        <taxon>Bacteria</taxon>
        <taxon>Pseudomonadati</taxon>
        <taxon>Pseudomonadota</taxon>
        <taxon>Gammaproteobacteria</taxon>
        <taxon>Pseudomonadales</taxon>
        <taxon>Marinobacteraceae</taxon>
        <taxon>Marinobacter</taxon>
    </lineage>
</organism>
<dbReference type="InterPro" id="IPR013783">
    <property type="entry name" value="Ig-like_fold"/>
</dbReference>
<dbReference type="InterPro" id="IPR041690">
    <property type="entry name" value="Cadherin_5"/>
</dbReference>
<evidence type="ECO:0000259" key="5">
    <source>
        <dbReference type="PROSITE" id="PS51175"/>
    </source>
</evidence>
<keyword evidence="2" id="KW-0964">Secreted</keyword>
<evidence type="ECO:0000256" key="2">
    <source>
        <dbReference type="ARBA" id="ARBA00022525"/>
    </source>
</evidence>
<dbReference type="SMART" id="SM00736">
    <property type="entry name" value="CADG"/>
    <property type="match status" value="4"/>
</dbReference>
<dbReference type="Pfam" id="PF06594">
    <property type="entry name" value="HCBP_related"/>
    <property type="match status" value="1"/>
</dbReference>
<feature type="region of interest" description="Disordered" evidence="4">
    <location>
        <begin position="1995"/>
        <end position="2035"/>
    </location>
</feature>
<dbReference type="PANTHER" id="PTHR38340:SF1">
    <property type="entry name" value="S-LAYER PROTEIN"/>
    <property type="match status" value="1"/>
</dbReference>
<evidence type="ECO:0000313" key="6">
    <source>
        <dbReference type="EMBL" id="TBW48113.1"/>
    </source>
</evidence>
<protein>
    <submittedName>
        <fullName evidence="6">Tandem-95 repeat protein</fullName>
    </submittedName>
</protein>
<dbReference type="PANTHER" id="PTHR38340">
    <property type="entry name" value="S-LAYER PROTEIN"/>
    <property type="match status" value="1"/>
</dbReference>
<feature type="region of interest" description="Disordered" evidence="4">
    <location>
        <begin position="2447"/>
        <end position="2487"/>
    </location>
</feature>
<dbReference type="InterPro" id="IPR001343">
    <property type="entry name" value="Hemolysn_Ca-bd"/>
</dbReference>
<dbReference type="SUPFAM" id="SSF49785">
    <property type="entry name" value="Galactose-binding domain-like"/>
    <property type="match status" value="1"/>
</dbReference>
<feature type="region of interest" description="Disordered" evidence="4">
    <location>
        <begin position="1934"/>
        <end position="1964"/>
    </location>
</feature>
<dbReference type="PROSITE" id="PS51175">
    <property type="entry name" value="CBM6"/>
    <property type="match status" value="1"/>
</dbReference>
<dbReference type="PROSITE" id="PS00330">
    <property type="entry name" value="HEMOLYSIN_CALCIUM"/>
    <property type="match status" value="24"/>
</dbReference>
<dbReference type="EMBL" id="SJDL01000052">
    <property type="protein sequence ID" value="TBW48113.1"/>
    <property type="molecule type" value="Genomic_DNA"/>
</dbReference>
<dbReference type="InterPro" id="IPR015919">
    <property type="entry name" value="Cadherin-like_sf"/>
</dbReference>
<dbReference type="SUPFAM" id="SSF51120">
    <property type="entry name" value="beta-Roll"/>
    <property type="match status" value="11"/>
</dbReference>
<dbReference type="Gene3D" id="2.60.40.2810">
    <property type="match status" value="1"/>
</dbReference>
<evidence type="ECO:0000256" key="3">
    <source>
        <dbReference type="ARBA" id="ARBA00022837"/>
    </source>
</evidence>
<evidence type="ECO:0000256" key="4">
    <source>
        <dbReference type="SAM" id="MobiDB-lite"/>
    </source>
</evidence>
<feature type="compositionally biased region" description="Basic and acidic residues" evidence="4">
    <location>
        <begin position="2468"/>
        <end position="2480"/>
    </location>
</feature>
<dbReference type="InterPro" id="IPR050557">
    <property type="entry name" value="RTX_toxin/Mannuronan_C5-epim"/>
</dbReference>
<proteinExistence type="predicted"/>
<dbReference type="Gene3D" id="2.60.40.3440">
    <property type="match status" value="2"/>
</dbReference>
<dbReference type="InterPro" id="IPR008979">
    <property type="entry name" value="Galactose-bd-like_sf"/>
</dbReference>
<dbReference type="Gene3D" id="2.150.10.10">
    <property type="entry name" value="Serralysin-like metalloprotease, C-terminal"/>
    <property type="match status" value="13"/>
</dbReference>
<dbReference type="SUPFAM" id="SSF49313">
    <property type="entry name" value="Cadherin-like"/>
    <property type="match status" value="4"/>
</dbReference>
<dbReference type="Gene3D" id="2.60.120.260">
    <property type="entry name" value="Galactose-binding domain-like"/>
    <property type="match status" value="2"/>
</dbReference>
<dbReference type="Pfam" id="PF17892">
    <property type="entry name" value="Cadherin_5"/>
    <property type="match status" value="3"/>
</dbReference>
<reference evidence="6 7" key="1">
    <citation type="submission" date="2019-02" db="EMBL/GenBank/DDBJ databases">
        <title>Marinobacter halodurans sp. nov., a marine bacterium isolated from sea tidal flat.</title>
        <authorList>
            <person name="Yoo Y."/>
            <person name="Lee D.W."/>
            <person name="Kim B.S."/>
            <person name="Kim J.-J."/>
        </authorList>
    </citation>
    <scope>NUCLEOTIDE SEQUENCE [LARGE SCALE GENOMIC DNA]</scope>
    <source>
        <strain evidence="6 7">YJ-S3-2</strain>
    </source>
</reference>
<dbReference type="Gene3D" id="2.160.20.160">
    <property type="match status" value="1"/>
</dbReference>
<dbReference type="NCBIfam" id="NF012211">
    <property type="entry name" value="tand_rpt_95"/>
    <property type="match status" value="3"/>
</dbReference>
<dbReference type="Pfam" id="PF00353">
    <property type="entry name" value="HemolysinCabind"/>
    <property type="match status" value="23"/>
</dbReference>
<keyword evidence="7" id="KW-1185">Reference proteome</keyword>
<dbReference type="RefSeq" id="WP_131483966.1">
    <property type="nucleotide sequence ID" value="NZ_SJDL01000052.1"/>
</dbReference>
<dbReference type="InterPro" id="IPR018511">
    <property type="entry name" value="Hemolysin-typ_Ca-bd_CS"/>
</dbReference>
<dbReference type="InterPro" id="IPR010566">
    <property type="entry name" value="Haemolys_ca-bd"/>
</dbReference>
<dbReference type="InterPro" id="IPR005084">
    <property type="entry name" value="CBM6"/>
</dbReference>
<dbReference type="Pfam" id="PF03422">
    <property type="entry name" value="CBM_6"/>
    <property type="match status" value="1"/>
</dbReference>
<dbReference type="Gene3D" id="2.60.40.10">
    <property type="entry name" value="Immunoglobulins"/>
    <property type="match status" value="3"/>
</dbReference>
<name>A0ABY1ZGZ2_9GAMM</name>
<comment type="caution">
    <text evidence="6">The sequence shown here is derived from an EMBL/GenBank/DDBJ whole genome shotgun (WGS) entry which is preliminary data.</text>
</comment>
<keyword evidence="3" id="KW-0106">Calcium</keyword>
<dbReference type="InterPro" id="IPR006644">
    <property type="entry name" value="Cadg"/>
</dbReference>
<feature type="compositionally biased region" description="Polar residues" evidence="4">
    <location>
        <begin position="1693"/>
        <end position="1710"/>
    </location>
</feature>
<feature type="non-terminal residue" evidence="6">
    <location>
        <position position="3609"/>
    </location>
</feature>
<feature type="region of interest" description="Disordered" evidence="4">
    <location>
        <begin position="1690"/>
        <end position="1710"/>
    </location>
</feature>
<accession>A0ABY1ZGZ2</accession>
<comment type="subcellular location">
    <subcellularLocation>
        <location evidence="1">Secreted</location>
    </subcellularLocation>
</comment>
<dbReference type="Proteomes" id="UP000313645">
    <property type="component" value="Unassembled WGS sequence"/>
</dbReference>
<evidence type="ECO:0000313" key="7">
    <source>
        <dbReference type="Proteomes" id="UP000313645"/>
    </source>
</evidence>
<dbReference type="InterPro" id="IPR011049">
    <property type="entry name" value="Serralysin-like_metalloprot_C"/>
</dbReference>
<sequence length="3609" mass="378207">MTLTADQATRILIDNPSEYSTPESIRDLISQLDVRGSGTTTLLYSGPLSDGSSTNPLVQAMAVENSALRIVDNTEAAKFLDLNNSVLVEALENTFGDSPFERGTEANKFLFDVDYNGQPGAWALTSERFVSLAEGDVRILAPFANSERVFAQVELPLLLENPKVTSVDGIARNELFALRDAAGGAESVFNHVRNNSLVQFELSGLGHENYTDYLSLTPDDYAGIISENPAKLEELNTAIASLDDARKIEFKAWSSSLMSIGEDLAVGTGKVLNKLGPLGAFAGFMFAASAAHSAEQAGDHEAAVQIMEDYAVDTTGSFVGELAGGMVGSIALAALAAVGVTVSLPVAAVAVFSAALVGGIFGAEALSAFYNDLEDKSDSERRDFLRKVATTIFGDAVGSEEILSKVPAESASQLRYISLTPNYETSELNPDPHLSSETFNYHVGELVSGARSDVAVRYALKNLNPFVIEGADYSQHNVEGELDLYNDEHQTGAIREEWIEARALTYLFQKMQQDGVSLDGVTEESYVIVIHHEDNAIELITVTGTLGQAPKGIYFGNNSDIEFEGGSNDDLFFGGGGSDTFKGLEGNDTLFGDGGDDHLYGGQGNDILDGGEGNDTYYYNAGEGTDAIRDTIGQNRLVINGQIITQITKISDQSNIYEDDFGNTYTLADSCVLVITVPDNNSGTIVVNGFNESTNNFGVAINDAVPSDEPVVPEGLYVVNSGEVINGSADPENIKNKWAARESDPDQQFINEQGVDVDTSQITELWDYDTATDHNGDPLSNATNSDGEVSYGFYFEGTEKNDALTGGYQGEILYGRGGDDLILGNGGFDTLQGGAGADVIKGGDGSDSIWGYAPNKYDQDGVQIPEYVGEHDNGDDVIDGEAGNDWISADQGNDRVTGGLGGDHLYGGEGDDILVGGEGNDTVMGDSRLELTLEGSTQVLDPDLIKAREEGRSYDDIILGGAGEDTLYGELGNDTIDGGGDDDLIHGDRYPMGDDPDNDLDGSLHGHDTLVGGAGNDQILGDGGDDVIDGGTGDDLIWGDNSSLEGQFHGHDVIKAGDGNDQVTAGGGNDTVWGGAGDDVLAGDEELYSGESVIRLQGEYHGNDELHGEAGKDAIHGGGGDDRIYGGAEDDTLFGDSSYTLVQETVLGQVMTRPGSANLDEQYHGADRIYGGTGDDVVVAGGGDDAAYGELGNDTLYGNSGNDTLDGGAGSDWLFGDEGNDVLIGGLGQDALIGGAGNDQYLYTLGDGDDQIVDTEGDNKLVLRSVNPAQLSLKFVSGGAYLYLDSSGQDRLFTEGNTLNHLEIVVDDGLEQTTVATSSLSQLHDYQDSGAGRTITSGDANDRVFASSGNDVISGRKGNDSLHGGQGSDTYLFNVGDGVDEIVDTADLDPTTPDHDTIRLGTGYNNTNTAVAQVGNDLVITHTDTDDRITVTDHFNGYTHEVESIIFDDGGEVYVGTSAGEALVGGGSDDLVVGGVGNDTLEGGEGSDTLYGGAGDDTYVYHLGDGQDVIVDSEGLATIRLGAGINASDLSLTDTVNGLQLSITSDGQAVGAMTIAQPGFGAAIELLQRIVLDDGTNIEGAELQALYTGDRAPYVGDSATLSAPLRADYPTSYRLPANAFVIEPGQQVTYSATLSNGDSLPEWIMFDPETATFSANGSFGELADLEVVITVIQSNGLRGRRLLEFNAPEVETDQATGSSSSSEIYTGTDSNDTVYTYSGDDHVIVGAGDDTVYGGSGDDLILGGSGNDRLHGEYEDDTLIGGDGDDELYGGDGNDILRGGDGVDELDGGNGNDIIAGGGGDDYIYNSPGNDIYLVETGFGYDWIDTIPYSGDEINRVYIKASVNPDTAVIGRNNDNLIIDFPETGERLELSKYFQYNGSSGHYHGETLPIIFVHGDTASEWTFDEVRQKYHTGTDNADVINGLWGDDVISGFSGDDQIDGGQGNDTLDGGAGNDTLTGGSGDDGLYGGLGNDTLVGGRDNDRLFGGDGVDNLTGGRGDDVLYGGTGSDTLDGGDGNDQLYGGEGDDTLYGGPGNNTLDGGLGDDTLVSQINWSGKDLLIGGAGNDVYSILGFENRQIVVDDQGLVEDHDRLEIASSGNHAFYRIGEDLLIDNESYDSSSVTIKDWFDHPENHIEEIVIGGVTIDTTALLANSDHLTGGAGSEVLSGGEGMDFINGSGGNDTLSGGAGRDVLWGGDGDDIFLHEGLDNDFIDGGNGVDSIIGTSASETIKLGRRLNNIEIIDGVGGVDVVTGDEIDLTGIELRNIDHILSKDNSQVVGTSHNDQFVIDTTPVSGSTRQYVSGGAGDDSFIVKGAVSSHLTLDAGEGVDSLIYGEGVDYIYFESEDAPEVIDGGEGSNTLEVKSVDLSLTQLNNISLIKGHDLTATSADDAIDATGRIYGGAGDDQIVAREWLQWSYNRIFGEAGLDEIRGSQSKDYIYGGSEDDRLYGSGGGDTIVGNEDDDYIEGGSGDDRLYGDSERRSKAGSGGSKVGNGNDILLGGAGNDILVSDQGNDLLVGGEGDDIYDVLLSDSVVIDNSSSTDGDDQLFLDYEFDSRSTSADLSFSRIGDDMLISGGGGGNVTIQNWFLGDQYKIDSLHLTGGSTDFVLDSVNLEERASGVFENNLPVSQGYSLSMYSTGSALLDVSDLMSSITDSDGDNVQYLGFAEWNAEDLHWVNKGGGRFEITLDNLDLYGVIPVQYLISDGKDTVVESFDLNVTYANSRPEALSDNFEADKDEIVQIHSSELLANDRDANKLDVLSVTDVSDAVGGTVEYDAETGGITFVPDSGYEGLAHFDYRISDGQSQDRGRAWIIYPEESNADPVAAHDVITTTVNDAVVINGSDLLANDTDENGDTLTLVSADQAVGGQVVFHKESNTVTYIPDHDFVGQGVFLYSVSDGENVDTTWVTVQVEGAVDEATPAIEVAAVGVVEESVAAGDVVATFVSNGKDGEVLTHNLLDNNDGYLQLVGNTVQLTELGVSAINNDELDLQALDVTVQVSTNDGSASDGDIIDVARVNDNAPVAGGDSRSVDEDTALVYTVAELMANDSDLDGDSLNIVNVSNSSGGEATLDASAGTVTFTPTPDYNGPAGFSYTLSDGTFTDIGVVDIAVNPVNDAPVINQSLADVSAAEDQPLSITMPADSFTDVDAGDSLTYTATLADGSSLPTWLSFDSSTQSFSGTPGAADVGTLDILVTATDLSGAAVSDQFAVTVDSAIDDSYAQMTIQAEDGELNNHVVDTTHNGYEGSGFVDMVGEGELGYRFMASAGTYQLAVRYALDSSGSRPLQIEVNGVVVETADFAGTGGWTSWGEETLEVSLVEGENLVKLITTGSSGANIDKLEFVQVGLAENVAPTVNDGLLDQVAPEDSAFSYSIPASSFDDVDGDSLSYSATLADGSLLPAWLSFDGQAFSGVPTNEEVGALDVLVTASDGQATAESVFQITVTNTNDAPVINQSLADVSASEDKPLSIAIPADSFMDVDAGDSLTYTATLADGSSLPTWLSFDSSTRSFSGTPGSADVGTLDILVTATDLSGAAVSDQFAVTVDSAIDDSYAQMTIQAEDGELNNHVVDTTHNGYEGSGFVDMVGEGELGYRFMASAGTYQLAVRYALDSSG</sequence>
<dbReference type="PRINTS" id="PR00313">
    <property type="entry name" value="CABNDNGRPT"/>
</dbReference>
<gene>
    <name evidence="6" type="ORF">EZI54_21640</name>
</gene>
<evidence type="ECO:0000256" key="1">
    <source>
        <dbReference type="ARBA" id="ARBA00004613"/>
    </source>
</evidence>
<dbReference type="Pfam" id="PF05345">
    <property type="entry name" value="He_PIG"/>
    <property type="match status" value="3"/>
</dbReference>
<feature type="domain" description="CBM6" evidence="5">
    <location>
        <begin position="3220"/>
        <end position="3339"/>
    </location>
</feature>